<proteinExistence type="predicted"/>
<accession>A0A2I4S653</accession>
<dbReference type="AlphaFoldDB" id="A0A2I4S653"/>
<name>A0A2I4S653_9ORYZ</name>
<protein>
    <submittedName>
        <fullName evidence="1">Uncharacterized protein</fullName>
    </submittedName>
</protein>
<organism evidence="1">
    <name type="scientific">Oryza barthii</name>
    <dbReference type="NCBI Taxonomy" id="65489"/>
    <lineage>
        <taxon>Eukaryota</taxon>
        <taxon>Viridiplantae</taxon>
        <taxon>Streptophyta</taxon>
        <taxon>Embryophyta</taxon>
        <taxon>Tracheophyta</taxon>
        <taxon>Spermatophyta</taxon>
        <taxon>Magnoliopsida</taxon>
        <taxon>Liliopsida</taxon>
        <taxon>Poales</taxon>
        <taxon>Poaceae</taxon>
        <taxon>BOP clade</taxon>
        <taxon>Oryzoideae</taxon>
        <taxon>Oryzeae</taxon>
        <taxon>Oryzinae</taxon>
        <taxon>Oryza</taxon>
    </lineage>
</organism>
<reference evidence="1" key="1">
    <citation type="submission" date="2017-07" db="EMBL/GenBank/DDBJ databases">
        <title>Chromosomal microdeletions drove parallel domestication of plant architecture in Asian and African rice#.</title>
        <authorList>
            <person name="Wu Y."/>
            <person name="Zhao S."/>
            <person name="Li X."/>
            <person name="Zhang B."/>
            <person name="Jiang L."/>
            <person name="Tang Y."/>
            <person name="Zhao J."/>
            <person name="Ma X."/>
            <person name="Cai H."/>
            <person name="Sun C."/>
            <person name="Tan L."/>
        </authorList>
    </citation>
    <scope>NUCLEOTIDE SEQUENCE</scope>
</reference>
<gene>
    <name evidence="1" type="ORF">BAR_5</name>
</gene>
<evidence type="ECO:0000313" key="1">
    <source>
        <dbReference type="EMBL" id="ASR75386.1"/>
    </source>
</evidence>
<sequence length="218" mass="24392">MACVSGRRTHSVTGSTIFLPADFYGSRLAAASGDGGGRRAQWGEESHPRGRCRSPVKVVLAQSTTSRHRRLTLCHRQIDAATPCLLTLVVVASEPCNQLPILGMVAASLSSESTGRRRLATPSPSSTEIKLYINFLLRELGKNMTRLCQWWWCHWNAILVVILDMSAVNARRRRPNTKGRGDAEMSTLDEHTIIDDRLRWQAMPKIFTTDALWTVIFF</sequence>
<dbReference type="EMBL" id="MF503974">
    <property type="protein sequence ID" value="ASR75386.1"/>
    <property type="molecule type" value="Genomic_DNA"/>
</dbReference>